<sequence>MDRYRNIFNDRDSASEELERIISNNNFNKDDTILIGISQGGAYIANVLSKKLGFEKDILLSERIYAPNNDNVTIAIITESEDVVIHNKLINSFDIEEDFIYTEARYKYEEDILNLKYKYRDGNKIKDLTNKRVILIDESVESGFTMYASIKSMISLGAKNIYITSPIIDKIAYNNLLTICDGIYYNYKIEDYVSAQYYYKILDDVDIV</sequence>
<reference evidence="2" key="1">
    <citation type="submission" date="2016-10" db="EMBL/GenBank/DDBJ databases">
        <authorList>
            <person name="de Groot N.N."/>
        </authorList>
    </citation>
    <scope>NUCLEOTIDE SEQUENCE</scope>
</reference>
<organism evidence="2">
    <name type="scientific">hydrothermal vent metagenome</name>
    <dbReference type="NCBI Taxonomy" id="652676"/>
    <lineage>
        <taxon>unclassified sequences</taxon>
        <taxon>metagenomes</taxon>
        <taxon>ecological metagenomes</taxon>
    </lineage>
</organism>
<feature type="domain" description="Phosphoribosyltransferase" evidence="1">
    <location>
        <begin position="17"/>
        <end position="164"/>
    </location>
</feature>
<evidence type="ECO:0000313" key="2">
    <source>
        <dbReference type="EMBL" id="SHO81479.1"/>
    </source>
</evidence>
<dbReference type="AlphaFoldDB" id="A0A1W1EKS6"/>
<dbReference type="EMBL" id="FRYL01000041">
    <property type="protein sequence ID" value="SHO81479.1"/>
    <property type="molecule type" value="Genomic_DNA"/>
</dbReference>
<dbReference type="Pfam" id="PF00156">
    <property type="entry name" value="Pribosyltran"/>
    <property type="match status" value="1"/>
</dbReference>
<proteinExistence type="predicted"/>
<dbReference type="InterPro" id="IPR000836">
    <property type="entry name" value="PRTase_dom"/>
</dbReference>
<accession>A0A1W1EKS6</accession>
<name>A0A1W1EKS6_9ZZZZ</name>
<evidence type="ECO:0000259" key="1">
    <source>
        <dbReference type="Pfam" id="PF00156"/>
    </source>
</evidence>
<dbReference type="Gene3D" id="3.40.50.2020">
    <property type="match status" value="1"/>
</dbReference>
<dbReference type="InterPro" id="IPR029057">
    <property type="entry name" value="PRTase-like"/>
</dbReference>
<dbReference type="CDD" id="cd06223">
    <property type="entry name" value="PRTases_typeI"/>
    <property type="match status" value="1"/>
</dbReference>
<protein>
    <recommendedName>
        <fullName evidence="1">Phosphoribosyltransferase domain-containing protein</fullName>
    </recommendedName>
</protein>
<gene>
    <name evidence="2" type="ORF">MNB_SV-15-1056</name>
</gene>
<dbReference type="Gene3D" id="3.30.1310.20">
    <property type="entry name" value="PRTase-like"/>
    <property type="match status" value="1"/>
</dbReference>
<dbReference type="SUPFAM" id="SSF53271">
    <property type="entry name" value="PRTase-like"/>
    <property type="match status" value="1"/>
</dbReference>